<keyword evidence="1" id="KW-0472">Membrane</keyword>
<keyword evidence="1" id="KW-0812">Transmembrane</keyword>
<dbReference type="Gene3D" id="3.40.50.150">
    <property type="entry name" value="Vaccinia Virus protein VP39"/>
    <property type="match status" value="1"/>
</dbReference>
<gene>
    <name evidence="2" type="ORF">PGLA2088_LOCUS2876</name>
</gene>
<reference evidence="2" key="1">
    <citation type="submission" date="2021-02" db="EMBL/GenBank/DDBJ databases">
        <authorList>
            <person name="Dougan E. K."/>
            <person name="Rhodes N."/>
            <person name="Thang M."/>
            <person name="Chan C."/>
        </authorList>
    </citation>
    <scope>NUCLEOTIDE SEQUENCE</scope>
</reference>
<sequence>MGNCAALKSAATASAKRCKVNTHHIAHHAQIKTIILVTLMALFRLLGTLLPTLSVRREQRELRVLSIGPTALGKESGLHIDDLLAAYAPVILDVLANSSSATPEAETWWPEGARLIMPEEFFLSKDTLKLRLDESYDAIVARWGSIKAMDFGREVYNMLRADGILVLRCDEGSGSPKPWLQAWFAELREHTAGVWFARRQSAEPRTLRLRPPKPAAGESLNCSLASLRQTPRRYSATISSCGREISELMAESLQKPVDARHVQSQVVLALGHALRSFEGDITRSVATCPVPLPAALGSALGRAFQKMYCFWNRHSKVTFLLWTGQETRNSQAVGHGTSAISVNRVRQLLSDVQILLDFAKRAWFAVIDLAELFGNLTADGPNDASRPEYSNTGHIGNAWRAASTGGEMPATDLLFRSTFDAQLSDEGLLTAITSRVLVPGDSVGDFGASLGGYSKFLNLTGLFQAFAFDGAIGIADLTNGAVQPLLLHKPFSMWRNFDWVMCIEVLEHIPHEFEHVVLANLRRHAVKGAIVSWAETYTNYLDPLHVNGKDEPGVREALAFAGFVLDEQLTQLLRAASKQWWVAKSIAAYRVSN</sequence>
<comment type="caution">
    <text evidence="2">The sequence shown here is derived from an EMBL/GenBank/DDBJ whole genome shotgun (WGS) entry which is preliminary data.</text>
</comment>
<dbReference type="AlphaFoldDB" id="A0A813I2K8"/>
<feature type="transmembrane region" description="Helical" evidence="1">
    <location>
        <begin position="31"/>
        <end position="53"/>
    </location>
</feature>
<organism evidence="2 3">
    <name type="scientific">Polarella glacialis</name>
    <name type="common">Dinoflagellate</name>
    <dbReference type="NCBI Taxonomy" id="89957"/>
    <lineage>
        <taxon>Eukaryota</taxon>
        <taxon>Sar</taxon>
        <taxon>Alveolata</taxon>
        <taxon>Dinophyceae</taxon>
        <taxon>Suessiales</taxon>
        <taxon>Suessiaceae</taxon>
        <taxon>Polarella</taxon>
    </lineage>
</organism>
<dbReference type="SUPFAM" id="SSF53335">
    <property type="entry name" value="S-adenosyl-L-methionine-dependent methyltransferases"/>
    <property type="match status" value="2"/>
</dbReference>
<dbReference type="EMBL" id="CAJNNW010002426">
    <property type="protein sequence ID" value="CAE8644233.1"/>
    <property type="molecule type" value="Genomic_DNA"/>
</dbReference>
<keyword evidence="1" id="KW-1133">Transmembrane helix</keyword>
<name>A0A813I2K8_POLGL</name>
<accession>A0A813I2K8</accession>
<dbReference type="InterPro" id="IPR029063">
    <property type="entry name" value="SAM-dependent_MTases_sf"/>
</dbReference>
<evidence type="ECO:0000313" key="3">
    <source>
        <dbReference type="Proteomes" id="UP000626109"/>
    </source>
</evidence>
<evidence type="ECO:0000313" key="2">
    <source>
        <dbReference type="EMBL" id="CAE8644233.1"/>
    </source>
</evidence>
<protein>
    <submittedName>
        <fullName evidence="2">Uncharacterized protein</fullName>
    </submittedName>
</protein>
<dbReference type="Proteomes" id="UP000626109">
    <property type="component" value="Unassembled WGS sequence"/>
</dbReference>
<evidence type="ECO:0000256" key="1">
    <source>
        <dbReference type="SAM" id="Phobius"/>
    </source>
</evidence>
<proteinExistence type="predicted"/>